<dbReference type="GO" id="GO:0019752">
    <property type="term" value="P:carboxylic acid metabolic process"/>
    <property type="evidence" value="ECO:0007669"/>
    <property type="project" value="TreeGrafter"/>
</dbReference>
<dbReference type="InterPro" id="IPR050571">
    <property type="entry name" value="Class-IV_PLP-Dep_Aminotrnsfr"/>
</dbReference>
<name>A0A1J5TW98_9ARCH</name>
<comment type="similarity">
    <text evidence="1">Belongs to the class-IV pyridoxal-phosphate-dependent aminotransferase family.</text>
</comment>
<dbReference type="EMBL" id="MIZA01000008">
    <property type="protein sequence ID" value="OIR20757.1"/>
    <property type="molecule type" value="Genomic_DNA"/>
</dbReference>
<evidence type="ECO:0000313" key="3">
    <source>
        <dbReference type="Proteomes" id="UP000183080"/>
    </source>
</evidence>
<organism evidence="2 3">
    <name type="scientific">Marine Group III euryarchaeote CG-Epi1</name>
    <dbReference type="NCBI Taxonomy" id="1888995"/>
    <lineage>
        <taxon>Archaea</taxon>
        <taxon>Methanobacteriati</taxon>
        <taxon>Thermoplasmatota</taxon>
        <taxon>Thermoplasmata</taxon>
        <taxon>Candidatus Thermoprofundales</taxon>
    </lineage>
</organism>
<proteinExistence type="inferred from homology"/>
<dbReference type="Proteomes" id="UP000183080">
    <property type="component" value="Unassembled WGS sequence"/>
</dbReference>
<dbReference type="PANTHER" id="PTHR42743">
    <property type="entry name" value="AMINO-ACID AMINOTRANSFERASE"/>
    <property type="match status" value="1"/>
</dbReference>
<dbReference type="Pfam" id="PF19798">
    <property type="entry name" value="Sulfotransfer_5"/>
    <property type="match status" value="1"/>
</dbReference>
<dbReference type="PANTHER" id="PTHR42743:SF11">
    <property type="entry name" value="AMINODEOXYCHORISMATE LYASE"/>
    <property type="match status" value="1"/>
</dbReference>
<reference evidence="2 3" key="1">
    <citation type="submission" date="2016-08" db="EMBL/GenBank/DDBJ databases">
        <title>New Insights into Marine Group III Euryarchaeota, from dark to light.</title>
        <authorList>
            <person name="Haro-Moreno J.M."/>
            <person name="Rodriguez-Valera F."/>
            <person name="Lopez-Garcia P."/>
            <person name="Moreira D."/>
            <person name="Martin-Cuadrado A.B."/>
        </authorList>
    </citation>
    <scope>NUCLEOTIDE SEQUENCE [LARGE SCALE GENOMIC DNA]</scope>
    <source>
        <strain evidence="2">CG-Epi1</strain>
    </source>
</reference>
<accession>A0A1J5TW98</accession>
<evidence type="ECO:0000256" key="1">
    <source>
        <dbReference type="ARBA" id="ARBA00009320"/>
    </source>
</evidence>
<protein>
    <recommendedName>
        <fullName evidence="4">Branched-chain amino acid aminotransferase</fullName>
    </recommendedName>
</protein>
<dbReference type="SUPFAM" id="SSF52540">
    <property type="entry name" value="P-loop containing nucleoside triphosphate hydrolases"/>
    <property type="match status" value="1"/>
</dbReference>
<dbReference type="AlphaFoldDB" id="A0A1J5TW98"/>
<dbReference type="Gene3D" id="3.40.50.300">
    <property type="entry name" value="P-loop containing nucleotide triphosphate hydrolases"/>
    <property type="match status" value="1"/>
</dbReference>
<sequence>MKRIAMWSGPRNISTAMMRSWESRSDTFVIDEPFYPHYLSKTDVDHPGREEIIASGELDEIVVGQKLISETKGTCSIYFQKHITHHLLPSVGREWMKDVTNCFLIRNPKDMIISYSKVHSDLNMHLLGLNEQHEIFNYVRKITNQIPPVVDSKDILLNPRDILSKLCTKIDVVFSEEMLSWSKGKRDTDGIWADYWYKNVINSTGFNIYKEKDEDVPSKYLDLYEDCSKIYDELSKHKIT</sequence>
<evidence type="ECO:0008006" key="4">
    <source>
        <dbReference type="Google" id="ProtNLM"/>
    </source>
</evidence>
<dbReference type="STRING" id="1888995.BD935_04530"/>
<comment type="caution">
    <text evidence="2">The sequence shown here is derived from an EMBL/GenBank/DDBJ whole genome shotgun (WGS) entry which is preliminary data.</text>
</comment>
<dbReference type="InterPro" id="IPR027417">
    <property type="entry name" value="P-loop_NTPase"/>
</dbReference>
<gene>
    <name evidence="2" type="ORF">BD935_04530</name>
</gene>
<evidence type="ECO:0000313" key="2">
    <source>
        <dbReference type="EMBL" id="OIR20757.1"/>
    </source>
</evidence>